<accession>X5KKS1</accession>
<sequence length="327" mass="37905">MKENLTVLNWLFMISLSILLFSCQKTKYPWQPGISAPKYYPVAGNISFSNAGHGSNTSFDNGWGSEYGAVVSGDKYKEIPKDVYIDYYSVVDGKDFKGDVHLNQQEILKLFRKYKINDDNFAHLVVGMAPGGWIRVWFKTIDEQVEVAKAQLKGYKNNDVGIGLKTKDFETWGNTFIYWQYHGIPYEAWAENEKEYDLYFDFSNSNHQEIGFSYVSSDGTYYQTGKENVHQKLPVQFEQIAWLSKSGNSYNCKLPMPKNFKKYIEQKKLKGVRLKLEIENDGEHATIYLIANDTKEKIVRFKNKQPTKEEINDLNFAYATEINYFIL</sequence>
<dbReference type="InterPro" id="IPR021326">
    <property type="entry name" value="DUF2931"/>
</dbReference>
<dbReference type="PROSITE" id="PS51257">
    <property type="entry name" value="PROKAR_LIPOPROTEIN"/>
    <property type="match status" value="1"/>
</dbReference>
<proteinExistence type="predicted"/>
<name>X5KKS1_9FLAO</name>
<evidence type="ECO:0000313" key="1">
    <source>
        <dbReference type="EMBL" id="STD00380.1"/>
    </source>
</evidence>
<gene>
    <name evidence="1" type="ORF">NCTC10588_01475</name>
</gene>
<organism evidence="1 2">
    <name type="scientific">Elizabethkingia anophelis</name>
    <dbReference type="NCBI Taxonomy" id="1117645"/>
    <lineage>
        <taxon>Bacteria</taxon>
        <taxon>Pseudomonadati</taxon>
        <taxon>Bacteroidota</taxon>
        <taxon>Flavobacteriia</taxon>
        <taxon>Flavobacteriales</taxon>
        <taxon>Weeksellaceae</taxon>
        <taxon>Elizabethkingia</taxon>
    </lineage>
</organism>
<dbReference type="EMBL" id="UFYD01000001">
    <property type="protein sequence ID" value="STD00380.1"/>
    <property type="molecule type" value="Genomic_DNA"/>
</dbReference>
<evidence type="ECO:0000313" key="2">
    <source>
        <dbReference type="Proteomes" id="UP000254876"/>
    </source>
</evidence>
<dbReference type="Proteomes" id="UP000254876">
    <property type="component" value="Unassembled WGS sequence"/>
</dbReference>
<protein>
    <submittedName>
        <fullName evidence="1">Protein of uncharacterized function (DUF2931)</fullName>
    </submittedName>
</protein>
<dbReference type="Pfam" id="PF11153">
    <property type="entry name" value="DUF2931"/>
    <property type="match status" value="1"/>
</dbReference>
<dbReference type="AlphaFoldDB" id="X5KKS1"/>
<dbReference type="RefSeq" id="WP_158407787.1">
    <property type="nucleotide sequence ID" value="NZ_AP022313.1"/>
</dbReference>
<comment type="caution">
    <text evidence="1">The sequence shown here is derived from an EMBL/GenBank/DDBJ whole genome shotgun (WGS) entry which is preliminary data.</text>
</comment>
<reference evidence="1 2" key="1">
    <citation type="submission" date="2018-06" db="EMBL/GenBank/DDBJ databases">
        <authorList>
            <consortium name="Pathogen Informatics"/>
            <person name="Doyle S."/>
        </authorList>
    </citation>
    <scope>NUCLEOTIDE SEQUENCE [LARGE SCALE GENOMIC DNA]</scope>
    <source>
        <strain evidence="1 2">NCTC10588</strain>
    </source>
</reference>